<name>A0A382JFU8_9ZZZZ</name>
<dbReference type="EMBL" id="UINC01073671">
    <property type="protein sequence ID" value="SVC10232.1"/>
    <property type="molecule type" value="Genomic_DNA"/>
</dbReference>
<reference evidence="1" key="1">
    <citation type="submission" date="2018-05" db="EMBL/GenBank/DDBJ databases">
        <authorList>
            <person name="Lanie J.A."/>
            <person name="Ng W.-L."/>
            <person name="Kazmierczak K.M."/>
            <person name="Andrzejewski T.M."/>
            <person name="Davidsen T.M."/>
            <person name="Wayne K.J."/>
            <person name="Tettelin H."/>
            <person name="Glass J.I."/>
            <person name="Rusch D."/>
            <person name="Podicherti R."/>
            <person name="Tsui H.-C.T."/>
            <person name="Winkler M.E."/>
        </authorList>
    </citation>
    <scope>NUCLEOTIDE SEQUENCE</scope>
</reference>
<accession>A0A382JFU8</accession>
<dbReference type="AlphaFoldDB" id="A0A382JFU8"/>
<gene>
    <name evidence="1" type="ORF">METZ01_LOCUS263086</name>
</gene>
<organism evidence="1">
    <name type="scientific">marine metagenome</name>
    <dbReference type="NCBI Taxonomy" id="408172"/>
    <lineage>
        <taxon>unclassified sequences</taxon>
        <taxon>metagenomes</taxon>
        <taxon>ecological metagenomes</taxon>
    </lineage>
</organism>
<protein>
    <submittedName>
        <fullName evidence="1">Uncharacterized protein</fullName>
    </submittedName>
</protein>
<proteinExistence type="predicted"/>
<sequence length="136" mass="16322">MEQQFRYKLYKDPKYPFFPAMGIKHIFQGFDAQEDGYMGTLHLWYTNESGEPSYHTKDKNFISGYWKSEWIDAAVEAVEKAIELEREDGLYSEKLVQVHLKYMEEFSEKIAQELLDKKFKKQMEELEEESKTVLWN</sequence>
<evidence type="ECO:0000313" key="1">
    <source>
        <dbReference type="EMBL" id="SVC10232.1"/>
    </source>
</evidence>